<dbReference type="NCBIfam" id="TIGR03696">
    <property type="entry name" value="Rhs_assc_core"/>
    <property type="match status" value="1"/>
</dbReference>
<dbReference type="InterPro" id="IPR050708">
    <property type="entry name" value="T6SS_VgrG/RHS"/>
</dbReference>
<dbReference type="Gene3D" id="2.180.10.10">
    <property type="entry name" value="RHS repeat-associated core"/>
    <property type="match status" value="1"/>
</dbReference>
<comment type="caution">
    <text evidence="2">The sequence shown here is derived from an EMBL/GenBank/DDBJ whole genome shotgun (WGS) entry which is preliminary data.</text>
</comment>
<dbReference type="PANTHER" id="PTHR32305:SF15">
    <property type="entry name" value="PROTEIN RHSA-RELATED"/>
    <property type="match status" value="1"/>
</dbReference>
<proteinExistence type="predicted"/>
<dbReference type="EMBL" id="AHOQ02000036">
    <property type="protein sequence ID" value="EMO44890.1"/>
    <property type="molecule type" value="Genomic_DNA"/>
</dbReference>
<sequence length="592" mass="65380">MKSVSDITLISTYTLGENYEILREPGKPEKHTLYVRGLHGDLVAQWTREDATLQIAAANEVISSESSISVFGSFVGRTIVGTPTDEDRSKRSRISLFVGVPTNPFCKDVAIDCGTYYKNRFRSEFFGIFGYSKYFQGGVPTSFYNVFYYLLLLGILYLSYPYFLKGNELLQRLGWKGVGTPTLILSLFVVTSLPGCGILPGTGGKQGDPPWVLALGANVTPGVPSIQNPGVGMTGGGSVGGVPVTGMFFFHPDHLGSITMITDGAGNPASGPEPGTSFVSYEPYGSIIRNDSYGPDIFRYKFTGQIEDKETGLYYYKARYYEPTLGRFLQADSVIDSDAPNGQNRYMYVEGNPVNYRDPSGHSLDLMFYAALYQYAQIPNSPQKDNSNLMLLVLHNQQIRNTSGPGCPVSAKNRAVWGNFQGAGRCGGSLPKKVEEYMLIALSRSDLGPTIALAYYFLNKPNSALTIVDRSGIAHDEEHEWSSSKQAIHANEDWIKQSWGNFYSINEQRAAYKREYDALPKSYDRYGGTGKSVIAGVNYVGTTVVDSIALRLGTIIFGIQNVIGYSSQFVNHATFVHKGRYNNFWKPNKWKL</sequence>
<feature type="transmembrane region" description="Helical" evidence="1">
    <location>
        <begin position="143"/>
        <end position="163"/>
    </location>
</feature>
<evidence type="ECO:0000313" key="2">
    <source>
        <dbReference type="EMBL" id="EMO44890.1"/>
    </source>
</evidence>
<evidence type="ECO:0000256" key="1">
    <source>
        <dbReference type="SAM" id="Phobius"/>
    </source>
</evidence>
<dbReference type="Proteomes" id="UP000012160">
    <property type="component" value="Unassembled WGS sequence"/>
</dbReference>
<dbReference type="PANTHER" id="PTHR32305">
    <property type="match status" value="1"/>
</dbReference>
<name>M6UK14_9LEPT</name>
<keyword evidence="1" id="KW-1133">Transmembrane helix</keyword>
<evidence type="ECO:0000313" key="3">
    <source>
        <dbReference type="Proteomes" id="UP000012160"/>
    </source>
</evidence>
<reference evidence="2 3" key="1">
    <citation type="submission" date="2013-01" db="EMBL/GenBank/DDBJ databases">
        <authorList>
            <person name="Harkins D.M."/>
            <person name="Durkin A.S."/>
            <person name="Brinkac L.M."/>
            <person name="Haft D.H."/>
            <person name="Selengut J.D."/>
            <person name="Sanka R."/>
            <person name="DePew J."/>
            <person name="Purushe J."/>
            <person name="Matthias M.A."/>
            <person name="Vinetz J.M."/>
            <person name="Sutton G.G."/>
            <person name="Nierman W.C."/>
            <person name="Fouts D.E."/>
        </authorList>
    </citation>
    <scope>NUCLEOTIDE SEQUENCE [LARGE SCALE GENOMIC DNA]</scope>
    <source>
        <strain evidence="2 3">ZUN179</strain>
    </source>
</reference>
<keyword evidence="1" id="KW-0472">Membrane</keyword>
<dbReference type="AlphaFoldDB" id="M6UK14"/>
<keyword evidence="1" id="KW-0812">Transmembrane</keyword>
<organism evidence="2 3">
    <name type="scientific">Leptospira santarosai str. ZUN179</name>
    <dbReference type="NCBI Taxonomy" id="1049985"/>
    <lineage>
        <taxon>Bacteria</taxon>
        <taxon>Pseudomonadati</taxon>
        <taxon>Spirochaetota</taxon>
        <taxon>Spirochaetia</taxon>
        <taxon>Leptospirales</taxon>
        <taxon>Leptospiraceae</taxon>
        <taxon>Leptospira</taxon>
    </lineage>
</organism>
<protein>
    <submittedName>
        <fullName evidence="2">RHS repeat-associated core domain protein</fullName>
    </submittedName>
</protein>
<gene>
    <name evidence="2" type="ORF">LEP1GSC187_2776</name>
</gene>
<dbReference type="InterPro" id="IPR022385">
    <property type="entry name" value="Rhs_assc_core"/>
</dbReference>
<accession>M6UK14</accession>